<keyword evidence="1" id="KW-1133">Transmembrane helix</keyword>
<dbReference type="Proteomes" id="UP001175228">
    <property type="component" value="Unassembled WGS sequence"/>
</dbReference>
<evidence type="ECO:0000313" key="3">
    <source>
        <dbReference type="Proteomes" id="UP001175228"/>
    </source>
</evidence>
<evidence type="ECO:0000313" key="2">
    <source>
        <dbReference type="EMBL" id="KAK0475986.1"/>
    </source>
</evidence>
<accession>A0AA39P278</accession>
<gene>
    <name evidence="2" type="ORF">EDD18DRAFT_169673</name>
</gene>
<comment type="caution">
    <text evidence="2">The sequence shown here is derived from an EMBL/GenBank/DDBJ whole genome shotgun (WGS) entry which is preliminary data.</text>
</comment>
<name>A0AA39P278_9AGAR</name>
<evidence type="ECO:0000256" key="1">
    <source>
        <dbReference type="SAM" id="Phobius"/>
    </source>
</evidence>
<keyword evidence="1" id="KW-0472">Membrane</keyword>
<feature type="transmembrane region" description="Helical" evidence="1">
    <location>
        <begin position="111"/>
        <end position="133"/>
    </location>
</feature>
<evidence type="ECO:0008006" key="4">
    <source>
        <dbReference type="Google" id="ProtNLM"/>
    </source>
</evidence>
<dbReference type="AlphaFoldDB" id="A0AA39P278"/>
<proteinExistence type="predicted"/>
<dbReference type="EMBL" id="JAUEPU010000138">
    <property type="protein sequence ID" value="KAK0475986.1"/>
    <property type="molecule type" value="Genomic_DNA"/>
</dbReference>
<organism evidence="2 3">
    <name type="scientific">Armillaria luteobubalina</name>
    <dbReference type="NCBI Taxonomy" id="153913"/>
    <lineage>
        <taxon>Eukaryota</taxon>
        <taxon>Fungi</taxon>
        <taxon>Dikarya</taxon>
        <taxon>Basidiomycota</taxon>
        <taxon>Agaricomycotina</taxon>
        <taxon>Agaricomycetes</taxon>
        <taxon>Agaricomycetidae</taxon>
        <taxon>Agaricales</taxon>
        <taxon>Marasmiineae</taxon>
        <taxon>Physalacriaceae</taxon>
        <taxon>Armillaria</taxon>
    </lineage>
</organism>
<keyword evidence="3" id="KW-1185">Reference proteome</keyword>
<protein>
    <recommendedName>
        <fullName evidence="4">Transmembrane protein</fullName>
    </recommendedName>
</protein>
<reference evidence="2" key="1">
    <citation type="submission" date="2023-06" db="EMBL/GenBank/DDBJ databases">
        <authorList>
            <consortium name="Lawrence Berkeley National Laboratory"/>
            <person name="Ahrendt S."/>
            <person name="Sahu N."/>
            <person name="Indic B."/>
            <person name="Wong-Bajracharya J."/>
            <person name="Merenyi Z."/>
            <person name="Ke H.-M."/>
            <person name="Monk M."/>
            <person name="Kocsube S."/>
            <person name="Drula E."/>
            <person name="Lipzen A."/>
            <person name="Balint B."/>
            <person name="Henrissat B."/>
            <person name="Andreopoulos B."/>
            <person name="Martin F.M."/>
            <person name="Harder C.B."/>
            <person name="Rigling D."/>
            <person name="Ford K.L."/>
            <person name="Foster G.D."/>
            <person name="Pangilinan J."/>
            <person name="Papanicolaou A."/>
            <person name="Barry K."/>
            <person name="LaButti K."/>
            <person name="Viragh M."/>
            <person name="Koriabine M."/>
            <person name="Yan M."/>
            <person name="Riley R."/>
            <person name="Champramary S."/>
            <person name="Plett K.L."/>
            <person name="Tsai I.J."/>
            <person name="Slot J."/>
            <person name="Sipos G."/>
            <person name="Plett J."/>
            <person name="Nagy L.G."/>
            <person name="Grigoriev I.V."/>
        </authorList>
    </citation>
    <scope>NUCLEOTIDE SEQUENCE</scope>
    <source>
        <strain evidence="2">HWK02</strain>
    </source>
</reference>
<keyword evidence="1" id="KW-0812">Transmembrane</keyword>
<sequence>MSSSIDQQCWYVSTKIPLYMPPHRRKEPGCLERQCNRKREMVRGRRLFMDVEGRDCDAVVSLLSFLPRQRRRRGSLLVTLTTTITTSRSVANEKGEGRTRYVPMVGDYEWLGMVLVLSKLLVSLCHWMLLAYLPLLSIGDHLRTPFSEEVQTSSFGIPEGKK</sequence>